<protein>
    <recommendedName>
        <fullName evidence="2">Ribbon-helix-helix protein CopG domain-containing protein</fullName>
    </recommendedName>
</protein>
<dbReference type="InterPro" id="IPR010985">
    <property type="entry name" value="Ribbon_hlx_hlx"/>
</dbReference>
<accession>A0A0F9S9A3</accession>
<sequence length="94" mass="10378">MGTTPYSIRLDDDLRKSLENEAEIEDRPPAQLAVRAIRSMLESKAAKRAAIDSALEEADQGNFISADAMNTWIDSWDSESEIPAPKADITRDNA</sequence>
<evidence type="ECO:0000313" key="1">
    <source>
        <dbReference type="EMBL" id="KKN63624.1"/>
    </source>
</evidence>
<evidence type="ECO:0008006" key="2">
    <source>
        <dbReference type="Google" id="ProtNLM"/>
    </source>
</evidence>
<dbReference type="EMBL" id="LAZR01000584">
    <property type="protein sequence ID" value="KKN63624.1"/>
    <property type="molecule type" value="Genomic_DNA"/>
</dbReference>
<dbReference type="SUPFAM" id="SSF47598">
    <property type="entry name" value="Ribbon-helix-helix"/>
    <property type="match status" value="1"/>
</dbReference>
<comment type="caution">
    <text evidence="1">The sequence shown here is derived from an EMBL/GenBank/DDBJ whole genome shotgun (WGS) entry which is preliminary data.</text>
</comment>
<dbReference type="GO" id="GO:0006355">
    <property type="term" value="P:regulation of DNA-templated transcription"/>
    <property type="evidence" value="ECO:0007669"/>
    <property type="project" value="InterPro"/>
</dbReference>
<proteinExistence type="predicted"/>
<organism evidence="1">
    <name type="scientific">marine sediment metagenome</name>
    <dbReference type="NCBI Taxonomy" id="412755"/>
    <lineage>
        <taxon>unclassified sequences</taxon>
        <taxon>metagenomes</taxon>
        <taxon>ecological metagenomes</taxon>
    </lineage>
</organism>
<gene>
    <name evidence="1" type="ORF">LCGC14_0499900</name>
</gene>
<name>A0A0F9S9A3_9ZZZZ</name>
<reference evidence="1" key="1">
    <citation type="journal article" date="2015" name="Nature">
        <title>Complex archaea that bridge the gap between prokaryotes and eukaryotes.</title>
        <authorList>
            <person name="Spang A."/>
            <person name="Saw J.H."/>
            <person name="Jorgensen S.L."/>
            <person name="Zaremba-Niedzwiedzka K."/>
            <person name="Martijn J."/>
            <person name="Lind A.E."/>
            <person name="van Eijk R."/>
            <person name="Schleper C."/>
            <person name="Guy L."/>
            <person name="Ettema T.J."/>
        </authorList>
    </citation>
    <scope>NUCLEOTIDE SEQUENCE</scope>
</reference>
<dbReference type="AlphaFoldDB" id="A0A0F9S9A3"/>